<dbReference type="EMBL" id="CM041533">
    <property type="protein sequence ID" value="KAI3374720.1"/>
    <property type="molecule type" value="Genomic_DNA"/>
</dbReference>
<reference evidence="1" key="1">
    <citation type="submission" date="2022-04" db="EMBL/GenBank/DDBJ databases">
        <title>Jade perch genome.</title>
        <authorList>
            <person name="Chao B."/>
        </authorList>
    </citation>
    <scope>NUCLEOTIDE SEQUENCE</scope>
    <source>
        <strain evidence="1">CB-2022</strain>
    </source>
</reference>
<dbReference type="Proteomes" id="UP000831701">
    <property type="component" value="Chromosome 3"/>
</dbReference>
<comment type="caution">
    <text evidence="1">The sequence shown here is derived from an EMBL/GenBank/DDBJ whole genome shotgun (WGS) entry which is preliminary data.</text>
</comment>
<proteinExistence type="predicted"/>
<evidence type="ECO:0000313" key="2">
    <source>
        <dbReference type="Proteomes" id="UP000831701"/>
    </source>
</evidence>
<name>A0ACB8X383_9TELE</name>
<organism evidence="1 2">
    <name type="scientific">Scortum barcoo</name>
    <name type="common">barcoo grunter</name>
    <dbReference type="NCBI Taxonomy" id="214431"/>
    <lineage>
        <taxon>Eukaryota</taxon>
        <taxon>Metazoa</taxon>
        <taxon>Chordata</taxon>
        <taxon>Craniata</taxon>
        <taxon>Vertebrata</taxon>
        <taxon>Euteleostomi</taxon>
        <taxon>Actinopterygii</taxon>
        <taxon>Neopterygii</taxon>
        <taxon>Teleostei</taxon>
        <taxon>Neoteleostei</taxon>
        <taxon>Acanthomorphata</taxon>
        <taxon>Eupercaria</taxon>
        <taxon>Centrarchiformes</taxon>
        <taxon>Terapontoidei</taxon>
        <taxon>Terapontidae</taxon>
        <taxon>Scortum</taxon>
    </lineage>
</organism>
<sequence length="83" mass="9242">MYFLRRLRSFLQQTSADDVLPVCGCQCPLLHCGVLGGSTSKRLIDKLIDSMLNGAKAHEAVRSEVGRLPTRFAFPLTRVIKHT</sequence>
<accession>A0ACB8X383</accession>
<evidence type="ECO:0000313" key="1">
    <source>
        <dbReference type="EMBL" id="KAI3374720.1"/>
    </source>
</evidence>
<keyword evidence="2" id="KW-1185">Reference proteome</keyword>
<protein>
    <submittedName>
        <fullName evidence="1">Uncharacterized protein</fullName>
    </submittedName>
</protein>
<gene>
    <name evidence="1" type="ORF">L3Q82_021025</name>
</gene>